<dbReference type="AlphaFoldDB" id="A0A8T5UYU4"/>
<comment type="caution">
    <text evidence="2">The sequence shown here is derived from an EMBL/GenBank/DDBJ whole genome shotgun (WGS) entry which is preliminary data.</text>
</comment>
<dbReference type="InterPro" id="IPR029058">
    <property type="entry name" value="AB_hydrolase_fold"/>
</dbReference>
<dbReference type="SUPFAM" id="SSF53474">
    <property type="entry name" value="alpha/beta-Hydrolases"/>
    <property type="match status" value="1"/>
</dbReference>
<feature type="domain" description="Alpha/beta hydrolase fold-5" evidence="1">
    <location>
        <begin position="71"/>
        <end position="234"/>
    </location>
</feature>
<dbReference type="EMBL" id="JAIOUQ010000003">
    <property type="protein sequence ID" value="MBZ2164751.1"/>
    <property type="molecule type" value="Genomic_DNA"/>
</dbReference>
<sequence length="249" mass="27042">MKFIKSKKGFILIIIFVLLIGSLTAFSIYVSDYYPSDSTALAALSSSGSYTVSDTTNSITFTPNSNKSKTGIIFYPGAKVQPESYSVLASKLAQNGYTTIIVKMPFNLAFFGANKANEIIDQHNDVTTWVIGGHSLGGVFASDYAVNHQDKIKGVIYLAAYPNINASNASFKALSIRGSQDGLTTSGDISKNLNKYPINTTFITIEGGNHYNFGDYGIQAGDNNSTISRQEQQNMTINHILIFLKDLNP</sequence>
<reference evidence="3" key="1">
    <citation type="journal article" date="2022" name="Microbiol. Resour. Announc.">
        <title>Draft Genome Sequence of a Methanogenic Archaeon from West Spitsbergen Permafrost.</title>
        <authorList>
            <person name="Trubitsyn V."/>
            <person name="Rivkina E."/>
            <person name="Shcherbakova V."/>
        </authorList>
    </citation>
    <scope>NUCLEOTIDE SEQUENCE [LARGE SCALE GENOMIC DNA]</scope>
    <source>
        <strain evidence="3">VT</strain>
    </source>
</reference>
<dbReference type="GO" id="GO:0016787">
    <property type="term" value="F:hydrolase activity"/>
    <property type="evidence" value="ECO:0007669"/>
    <property type="project" value="UniProtKB-KW"/>
</dbReference>
<evidence type="ECO:0000313" key="3">
    <source>
        <dbReference type="Proteomes" id="UP000825933"/>
    </source>
</evidence>
<evidence type="ECO:0000313" key="2">
    <source>
        <dbReference type="EMBL" id="MBZ2164751.1"/>
    </source>
</evidence>
<dbReference type="Pfam" id="PF12695">
    <property type="entry name" value="Abhydrolase_5"/>
    <property type="match status" value="1"/>
</dbReference>
<protein>
    <submittedName>
        <fullName evidence="2">Alpha/beta hydrolase</fullName>
    </submittedName>
</protein>
<gene>
    <name evidence="2" type="ORF">K8N75_01620</name>
</gene>
<dbReference type="InterPro" id="IPR029059">
    <property type="entry name" value="AB_hydrolase_5"/>
</dbReference>
<evidence type="ECO:0000259" key="1">
    <source>
        <dbReference type="Pfam" id="PF12695"/>
    </source>
</evidence>
<dbReference type="Gene3D" id="3.40.50.1820">
    <property type="entry name" value="alpha/beta hydrolase"/>
    <property type="match status" value="1"/>
</dbReference>
<keyword evidence="3" id="KW-1185">Reference proteome</keyword>
<organism evidence="2 3">
    <name type="scientific">Methanobacterium spitsbergense</name>
    <dbReference type="NCBI Taxonomy" id="2874285"/>
    <lineage>
        <taxon>Archaea</taxon>
        <taxon>Methanobacteriati</taxon>
        <taxon>Methanobacteriota</taxon>
        <taxon>Methanomada group</taxon>
        <taxon>Methanobacteria</taxon>
        <taxon>Methanobacteriales</taxon>
        <taxon>Methanobacteriaceae</taxon>
        <taxon>Methanobacterium</taxon>
    </lineage>
</organism>
<name>A0A8T5UYU4_9EURY</name>
<dbReference type="RefSeq" id="WP_223790425.1">
    <property type="nucleotide sequence ID" value="NZ_JAIOUQ010000003.1"/>
</dbReference>
<keyword evidence="2" id="KW-0378">Hydrolase</keyword>
<dbReference type="Proteomes" id="UP000825933">
    <property type="component" value="Unassembled WGS sequence"/>
</dbReference>
<proteinExistence type="predicted"/>
<accession>A0A8T5UYU4</accession>